<sequence length="354" mass="39622">MPVTAILIRRPRNSVRCCDIPSSMEHFQLVSAILSFLVLGFAICLSVARFCSRAVWSSKRDRVLFFAFVVSLGLCSGASGAFTISTVFLRSRSVPNQKIDAVVEALKYAVQIQLGILPVLVLSGKWRAHMILDSWLRRRLRRLLTLCLVLSLLTAAICSLLSLLPYRHRLPQLLTPLGWLINTLLTLIPLVHFVVYCRRRNASWFIPACFLWAAQLTAVTYMALYFLDGNILPLVQCVLFALWTCLTMSSIHLALLVSVQAQSDRPSSVRSISWCSPMLPPTPSRDFFDHSDPFAACVSPLPPPPPAHVRSRSNVSFASLHFISFDNFRRKLIGKKSSGSLQVRDHAAMCPQTR</sequence>
<evidence type="ECO:0000256" key="1">
    <source>
        <dbReference type="SAM" id="Phobius"/>
    </source>
</evidence>
<name>A0A5C3NBZ8_9AGAM</name>
<dbReference type="Proteomes" id="UP000305948">
    <property type="component" value="Unassembled WGS sequence"/>
</dbReference>
<gene>
    <name evidence="2" type="ORF">OE88DRAFT_1255024</name>
</gene>
<feature type="transmembrane region" description="Helical" evidence="1">
    <location>
        <begin position="29"/>
        <end position="51"/>
    </location>
</feature>
<dbReference type="AlphaFoldDB" id="A0A5C3NBZ8"/>
<dbReference type="OrthoDB" id="10602637at2759"/>
<organism evidence="2 3">
    <name type="scientific">Heliocybe sulcata</name>
    <dbReference type="NCBI Taxonomy" id="5364"/>
    <lineage>
        <taxon>Eukaryota</taxon>
        <taxon>Fungi</taxon>
        <taxon>Dikarya</taxon>
        <taxon>Basidiomycota</taxon>
        <taxon>Agaricomycotina</taxon>
        <taxon>Agaricomycetes</taxon>
        <taxon>Gloeophyllales</taxon>
        <taxon>Gloeophyllaceae</taxon>
        <taxon>Heliocybe</taxon>
    </lineage>
</organism>
<accession>A0A5C3NBZ8</accession>
<evidence type="ECO:0000313" key="3">
    <source>
        <dbReference type="Proteomes" id="UP000305948"/>
    </source>
</evidence>
<protein>
    <submittedName>
        <fullName evidence="2">Uncharacterized protein</fullName>
    </submittedName>
</protein>
<keyword evidence="3" id="KW-1185">Reference proteome</keyword>
<feature type="transmembrane region" description="Helical" evidence="1">
    <location>
        <begin position="63"/>
        <end position="85"/>
    </location>
</feature>
<feature type="transmembrane region" description="Helical" evidence="1">
    <location>
        <begin position="105"/>
        <end position="122"/>
    </location>
</feature>
<feature type="transmembrane region" description="Helical" evidence="1">
    <location>
        <begin position="204"/>
        <end position="227"/>
    </location>
</feature>
<proteinExistence type="predicted"/>
<evidence type="ECO:0000313" key="2">
    <source>
        <dbReference type="EMBL" id="TFK53528.1"/>
    </source>
</evidence>
<keyword evidence="1" id="KW-1133">Transmembrane helix</keyword>
<dbReference type="EMBL" id="ML213507">
    <property type="protein sequence ID" value="TFK53528.1"/>
    <property type="molecule type" value="Genomic_DNA"/>
</dbReference>
<feature type="transmembrane region" description="Helical" evidence="1">
    <location>
        <begin position="143"/>
        <end position="164"/>
    </location>
</feature>
<feature type="transmembrane region" description="Helical" evidence="1">
    <location>
        <begin position="176"/>
        <end position="197"/>
    </location>
</feature>
<keyword evidence="1" id="KW-0472">Membrane</keyword>
<feature type="transmembrane region" description="Helical" evidence="1">
    <location>
        <begin position="233"/>
        <end position="257"/>
    </location>
</feature>
<keyword evidence="1" id="KW-0812">Transmembrane</keyword>
<reference evidence="2 3" key="1">
    <citation type="journal article" date="2019" name="Nat. Ecol. Evol.">
        <title>Megaphylogeny resolves global patterns of mushroom evolution.</title>
        <authorList>
            <person name="Varga T."/>
            <person name="Krizsan K."/>
            <person name="Foldi C."/>
            <person name="Dima B."/>
            <person name="Sanchez-Garcia M."/>
            <person name="Sanchez-Ramirez S."/>
            <person name="Szollosi G.J."/>
            <person name="Szarkandi J.G."/>
            <person name="Papp V."/>
            <person name="Albert L."/>
            <person name="Andreopoulos W."/>
            <person name="Angelini C."/>
            <person name="Antonin V."/>
            <person name="Barry K.W."/>
            <person name="Bougher N.L."/>
            <person name="Buchanan P."/>
            <person name="Buyck B."/>
            <person name="Bense V."/>
            <person name="Catcheside P."/>
            <person name="Chovatia M."/>
            <person name="Cooper J."/>
            <person name="Damon W."/>
            <person name="Desjardin D."/>
            <person name="Finy P."/>
            <person name="Geml J."/>
            <person name="Haridas S."/>
            <person name="Hughes K."/>
            <person name="Justo A."/>
            <person name="Karasinski D."/>
            <person name="Kautmanova I."/>
            <person name="Kiss B."/>
            <person name="Kocsube S."/>
            <person name="Kotiranta H."/>
            <person name="LaButti K.M."/>
            <person name="Lechner B.E."/>
            <person name="Liimatainen K."/>
            <person name="Lipzen A."/>
            <person name="Lukacs Z."/>
            <person name="Mihaltcheva S."/>
            <person name="Morgado L.N."/>
            <person name="Niskanen T."/>
            <person name="Noordeloos M.E."/>
            <person name="Ohm R.A."/>
            <person name="Ortiz-Santana B."/>
            <person name="Ovrebo C."/>
            <person name="Racz N."/>
            <person name="Riley R."/>
            <person name="Savchenko A."/>
            <person name="Shiryaev A."/>
            <person name="Soop K."/>
            <person name="Spirin V."/>
            <person name="Szebenyi C."/>
            <person name="Tomsovsky M."/>
            <person name="Tulloss R.E."/>
            <person name="Uehling J."/>
            <person name="Grigoriev I.V."/>
            <person name="Vagvolgyi C."/>
            <person name="Papp T."/>
            <person name="Martin F.M."/>
            <person name="Miettinen O."/>
            <person name="Hibbett D.S."/>
            <person name="Nagy L.G."/>
        </authorList>
    </citation>
    <scope>NUCLEOTIDE SEQUENCE [LARGE SCALE GENOMIC DNA]</scope>
    <source>
        <strain evidence="2 3">OMC1185</strain>
    </source>
</reference>